<keyword evidence="4" id="KW-1185">Reference proteome</keyword>
<dbReference type="RefSeq" id="WP_386154018.1">
    <property type="nucleotide sequence ID" value="NZ_JBHMBS010000001.1"/>
</dbReference>
<name>A0ABV5T623_9ACTN</name>
<keyword evidence="1" id="KW-0315">Glutamine amidotransferase</keyword>
<gene>
    <name evidence="3" type="ORF">ACFFRH_03450</name>
</gene>
<dbReference type="InterPro" id="IPR050472">
    <property type="entry name" value="Anth_synth/Amidotransfase"/>
</dbReference>
<dbReference type="Gene3D" id="3.40.50.880">
    <property type="match status" value="1"/>
</dbReference>
<proteinExistence type="predicted"/>
<organism evidence="3 4">
    <name type="scientific">Streptosporangium vulgare</name>
    <dbReference type="NCBI Taxonomy" id="46190"/>
    <lineage>
        <taxon>Bacteria</taxon>
        <taxon>Bacillati</taxon>
        <taxon>Actinomycetota</taxon>
        <taxon>Actinomycetes</taxon>
        <taxon>Streptosporangiales</taxon>
        <taxon>Streptosporangiaceae</taxon>
        <taxon>Streptosporangium</taxon>
    </lineage>
</organism>
<comment type="caution">
    <text evidence="3">The sequence shown here is derived from an EMBL/GenBank/DDBJ whole genome shotgun (WGS) entry which is preliminary data.</text>
</comment>
<dbReference type="NCBIfam" id="TIGR00566">
    <property type="entry name" value="trpG_papA"/>
    <property type="match status" value="1"/>
</dbReference>
<dbReference type="SUPFAM" id="SSF52317">
    <property type="entry name" value="Class I glutamine amidotransferase-like"/>
    <property type="match status" value="1"/>
</dbReference>
<dbReference type="Pfam" id="PF00117">
    <property type="entry name" value="GATase"/>
    <property type="match status" value="1"/>
</dbReference>
<accession>A0ABV5T623</accession>
<dbReference type="PROSITE" id="PS51273">
    <property type="entry name" value="GATASE_TYPE_1"/>
    <property type="match status" value="1"/>
</dbReference>
<dbReference type="PRINTS" id="PR00099">
    <property type="entry name" value="CPSGATASE"/>
</dbReference>
<evidence type="ECO:0000259" key="2">
    <source>
        <dbReference type="Pfam" id="PF00117"/>
    </source>
</evidence>
<evidence type="ECO:0000313" key="3">
    <source>
        <dbReference type="EMBL" id="MFB9674534.1"/>
    </source>
</evidence>
<dbReference type="PANTHER" id="PTHR43418">
    <property type="entry name" value="MULTIFUNCTIONAL TRYPTOPHAN BIOSYNTHESIS PROTEIN-RELATED"/>
    <property type="match status" value="1"/>
</dbReference>
<evidence type="ECO:0000256" key="1">
    <source>
        <dbReference type="ARBA" id="ARBA00022962"/>
    </source>
</evidence>
<dbReference type="InterPro" id="IPR006221">
    <property type="entry name" value="TrpG/PapA_dom"/>
</dbReference>
<dbReference type="PRINTS" id="PR00097">
    <property type="entry name" value="ANTSNTHASEII"/>
</dbReference>
<dbReference type="CDD" id="cd01743">
    <property type="entry name" value="GATase1_Anthranilate_Synthase"/>
    <property type="match status" value="1"/>
</dbReference>
<dbReference type="PRINTS" id="PR00096">
    <property type="entry name" value="GATASE"/>
</dbReference>
<reference evidence="3 4" key="1">
    <citation type="submission" date="2024-09" db="EMBL/GenBank/DDBJ databases">
        <authorList>
            <person name="Sun Q."/>
            <person name="Mori K."/>
        </authorList>
    </citation>
    <scope>NUCLEOTIDE SEQUENCE [LARGE SCALE GENOMIC DNA]</scope>
    <source>
        <strain evidence="3 4">JCM 3028</strain>
    </source>
</reference>
<dbReference type="EMBL" id="JBHMBS010000001">
    <property type="protein sequence ID" value="MFB9674534.1"/>
    <property type="molecule type" value="Genomic_DNA"/>
</dbReference>
<dbReference type="PANTHER" id="PTHR43418:SF4">
    <property type="entry name" value="MULTIFUNCTIONAL TRYPTOPHAN BIOSYNTHESIS PROTEIN"/>
    <property type="match status" value="1"/>
</dbReference>
<dbReference type="Proteomes" id="UP001589610">
    <property type="component" value="Unassembled WGS sequence"/>
</dbReference>
<feature type="domain" description="Glutamine amidotransferase" evidence="2">
    <location>
        <begin position="9"/>
        <end position="187"/>
    </location>
</feature>
<dbReference type="InterPro" id="IPR029062">
    <property type="entry name" value="Class_I_gatase-like"/>
</dbReference>
<evidence type="ECO:0000313" key="4">
    <source>
        <dbReference type="Proteomes" id="UP001589610"/>
    </source>
</evidence>
<sequence length="190" mass="20116">MNATPKVAVIDNYDSFTYNLVHYLAELGAAVSVFRNDETTIGGLARHDMLVISPGPCTPAEAGLSAPAARALTGRMPVLGVCLGHQGIAAAYGAEVVRTAPVHGRASTIRHDGTGVLAGLPNPFTATRYHSLVVDHASLPDELVPTAWTDDGVLMGLRHRSHPTFGVQFHPESVLTPMGKRLMANFLRSG</sequence>
<protein>
    <submittedName>
        <fullName evidence="3">Anthranilate synthase component II</fullName>
    </submittedName>
</protein>
<dbReference type="InterPro" id="IPR017926">
    <property type="entry name" value="GATASE"/>
</dbReference>